<evidence type="ECO:0000256" key="1">
    <source>
        <dbReference type="SAM" id="Phobius"/>
    </source>
</evidence>
<name>A0A1U7I903_9CYAN</name>
<dbReference type="STRING" id="454136.NIES2119_24815"/>
<feature type="transmembrane region" description="Helical" evidence="1">
    <location>
        <begin position="131"/>
        <end position="147"/>
    </location>
</feature>
<feature type="transmembrane region" description="Helical" evidence="1">
    <location>
        <begin position="102"/>
        <end position="125"/>
    </location>
</feature>
<feature type="transmembrane region" description="Helical" evidence="1">
    <location>
        <begin position="29"/>
        <end position="49"/>
    </location>
</feature>
<feature type="transmembrane region" description="Helical" evidence="1">
    <location>
        <begin position="190"/>
        <end position="213"/>
    </location>
</feature>
<keyword evidence="1" id="KW-0812">Transmembrane</keyword>
<dbReference type="RefSeq" id="WP_073596177.1">
    <property type="nucleotide sequence ID" value="NZ_MRCE01000034.1"/>
</dbReference>
<proteinExistence type="predicted"/>
<reference evidence="2 3" key="1">
    <citation type="submission" date="2016-11" db="EMBL/GenBank/DDBJ databases">
        <title>Draft Genome Sequences of Nine Cyanobacterial Strains from Diverse Habitats.</title>
        <authorList>
            <person name="Zhu T."/>
            <person name="Hou S."/>
            <person name="Lu X."/>
            <person name="Hess W.R."/>
        </authorList>
    </citation>
    <scope>NUCLEOTIDE SEQUENCE [LARGE SCALE GENOMIC DNA]</scope>
    <source>
        <strain evidence="2 3">IAM M-71</strain>
    </source>
</reference>
<evidence type="ECO:0000313" key="3">
    <source>
        <dbReference type="Proteomes" id="UP000185860"/>
    </source>
</evidence>
<dbReference type="EMBL" id="MRCE01000034">
    <property type="protein sequence ID" value="OKH32960.1"/>
    <property type="molecule type" value="Genomic_DNA"/>
</dbReference>
<organism evidence="2 3">
    <name type="scientific">[Phormidium ambiguum] IAM M-71</name>
    <dbReference type="NCBI Taxonomy" id="454136"/>
    <lineage>
        <taxon>Bacteria</taxon>
        <taxon>Bacillati</taxon>
        <taxon>Cyanobacteriota</taxon>
        <taxon>Cyanophyceae</taxon>
        <taxon>Oscillatoriophycideae</taxon>
        <taxon>Aerosakkonematales</taxon>
        <taxon>Aerosakkonemataceae</taxon>
        <taxon>Floridanema</taxon>
    </lineage>
</organism>
<evidence type="ECO:0000313" key="2">
    <source>
        <dbReference type="EMBL" id="OKH32960.1"/>
    </source>
</evidence>
<feature type="transmembrane region" description="Helical" evidence="1">
    <location>
        <begin position="225"/>
        <end position="247"/>
    </location>
</feature>
<dbReference type="Proteomes" id="UP000185860">
    <property type="component" value="Unassembled WGS sequence"/>
</dbReference>
<protein>
    <submittedName>
        <fullName evidence="2">Uncharacterized protein</fullName>
    </submittedName>
</protein>
<keyword evidence="1" id="KW-1133">Transmembrane helix</keyword>
<dbReference type="AlphaFoldDB" id="A0A1U7I903"/>
<feature type="transmembrane region" description="Helical" evidence="1">
    <location>
        <begin position="69"/>
        <end position="90"/>
    </location>
</feature>
<sequence length="253" mass="28343">MQAYKNSNLAIVPVKKQAKLNYKSRPQSLLKIILSSVGLLLIFALPAIACGKFSMSNIEFAQQLLFLPANLILYSYGIALVNLIFIEAYILSIRESIAYLKACGLTILAYIFYLLFSLVSAIFFIVPFPNYLIVFVILAAMCLSFCQRTSYLKNINQGMFTFLIYLFFIGLGFAHFFMVESISISAEHSFLYAVTGGILLIGFIFSFVVKGFAIGNFLREKRPTLAASVMSMQVGSFPILAIAYYLMKNLDLF</sequence>
<dbReference type="OrthoDB" id="9873350at2"/>
<gene>
    <name evidence="2" type="ORF">NIES2119_24815</name>
</gene>
<accession>A0A1U7I903</accession>
<comment type="caution">
    <text evidence="2">The sequence shown here is derived from an EMBL/GenBank/DDBJ whole genome shotgun (WGS) entry which is preliminary data.</text>
</comment>
<keyword evidence="1" id="KW-0472">Membrane</keyword>
<feature type="transmembrane region" description="Helical" evidence="1">
    <location>
        <begin position="159"/>
        <end position="178"/>
    </location>
</feature>